<dbReference type="PANTHER" id="PTHR11803:SF58">
    <property type="entry name" value="PROTEIN HMF1-RELATED"/>
    <property type="match status" value="1"/>
</dbReference>
<dbReference type="InterPro" id="IPR035959">
    <property type="entry name" value="RutC-like_sf"/>
</dbReference>
<accession>A0A3L7AJV6</accession>
<evidence type="ECO:0000313" key="3">
    <source>
        <dbReference type="Proteomes" id="UP000269692"/>
    </source>
</evidence>
<protein>
    <submittedName>
        <fullName evidence="2">RidA family protein</fullName>
    </submittedName>
</protein>
<dbReference type="InterPro" id="IPR006175">
    <property type="entry name" value="YjgF/YER057c/UK114"/>
</dbReference>
<dbReference type="EMBL" id="RCTF01000005">
    <property type="protein sequence ID" value="RLP79652.1"/>
    <property type="molecule type" value="Genomic_DNA"/>
</dbReference>
<proteinExistence type="inferred from homology"/>
<keyword evidence="3" id="KW-1185">Reference proteome</keyword>
<comment type="caution">
    <text evidence="2">The sequence shown here is derived from an EMBL/GenBank/DDBJ whole genome shotgun (WGS) entry which is preliminary data.</text>
</comment>
<dbReference type="GO" id="GO:0019239">
    <property type="term" value="F:deaminase activity"/>
    <property type="evidence" value="ECO:0007669"/>
    <property type="project" value="TreeGrafter"/>
</dbReference>
<dbReference type="GO" id="GO:0005829">
    <property type="term" value="C:cytosol"/>
    <property type="evidence" value="ECO:0007669"/>
    <property type="project" value="TreeGrafter"/>
</dbReference>
<organism evidence="2 3">
    <name type="scientific">Xanthobacter tagetidis</name>
    <dbReference type="NCBI Taxonomy" id="60216"/>
    <lineage>
        <taxon>Bacteria</taxon>
        <taxon>Pseudomonadati</taxon>
        <taxon>Pseudomonadota</taxon>
        <taxon>Alphaproteobacteria</taxon>
        <taxon>Hyphomicrobiales</taxon>
        <taxon>Xanthobacteraceae</taxon>
        <taxon>Xanthobacter</taxon>
    </lineage>
</organism>
<dbReference type="Pfam" id="PF01042">
    <property type="entry name" value="Ribonuc_L-PSP"/>
    <property type="match status" value="1"/>
</dbReference>
<dbReference type="Gene3D" id="3.30.1330.40">
    <property type="entry name" value="RutC-like"/>
    <property type="match status" value="1"/>
</dbReference>
<dbReference type="AlphaFoldDB" id="A0A3L7AJV6"/>
<comment type="similarity">
    <text evidence="1">Belongs to the RutC family.</text>
</comment>
<evidence type="ECO:0000313" key="2">
    <source>
        <dbReference type="EMBL" id="RLP79652.1"/>
    </source>
</evidence>
<sequence length="135" mass="15115">MADISIYNPTDLGTPMGQYTHVTRVKASEFLFIAGMLSGDSQDNIVGEGDFNAQCTQVFKNVEAALRSAGADWSNVVQFTTYLVHSQDIPKFMDFRTREFPKMFPDGKYPPNTLLMVDRLVKEPFLVEVQTIAAL</sequence>
<dbReference type="SUPFAM" id="SSF55298">
    <property type="entry name" value="YjgF-like"/>
    <property type="match status" value="1"/>
</dbReference>
<dbReference type="Proteomes" id="UP000269692">
    <property type="component" value="Unassembled WGS sequence"/>
</dbReference>
<dbReference type="OrthoDB" id="9799840at2"/>
<dbReference type="PANTHER" id="PTHR11803">
    <property type="entry name" value="2-IMINOBUTANOATE/2-IMINOPROPANOATE DEAMINASE RIDA"/>
    <property type="match status" value="1"/>
</dbReference>
<dbReference type="RefSeq" id="WP_121622862.1">
    <property type="nucleotide sequence ID" value="NZ_JACIIW010000001.1"/>
</dbReference>
<evidence type="ECO:0000256" key="1">
    <source>
        <dbReference type="ARBA" id="ARBA00010552"/>
    </source>
</evidence>
<gene>
    <name evidence="2" type="ORF">D9R14_08355</name>
</gene>
<reference evidence="2 3" key="1">
    <citation type="submission" date="2018-10" db="EMBL/GenBank/DDBJ databases">
        <title>Xanthobacter tagetidis genome sequencing and assembly.</title>
        <authorList>
            <person name="Maclea K.S."/>
            <person name="Goen A.E."/>
            <person name="Fatima S.A."/>
        </authorList>
    </citation>
    <scope>NUCLEOTIDE SEQUENCE [LARGE SCALE GENOMIC DNA]</scope>
    <source>
        <strain evidence="2 3">ATCC 700314</strain>
    </source>
</reference>
<name>A0A3L7AJV6_9HYPH</name>